<proteinExistence type="predicted"/>
<dbReference type="EMBL" id="SEKV01000463">
    <property type="protein sequence ID" value="TFY56962.1"/>
    <property type="molecule type" value="Genomic_DNA"/>
</dbReference>
<gene>
    <name evidence="1" type="ORF">EVJ58_g7316</name>
</gene>
<evidence type="ECO:0000313" key="2">
    <source>
        <dbReference type="Proteomes" id="UP000298390"/>
    </source>
</evidence>
<accession>A0A4Y9Y4B4</accession>
<protein>
    <submittedName>
        <fullName evidence="1">Uncharacterized protein</fullName>
    </submittedName>
</protein>
<comment type="caution">
    <text evidence="1">The sequence shown here is derived from an EMBL/GenBank/DDBJ whole genome shotgun (WGS) entry which is preliminary data.</text>
</comment>
<evidence type="ECO:0000313" key="1">
    <source>
        <dbReference type="EMBL" id="TFY56962.1"/>
    </source>
</evidence>
<dbReference type="AlphaFoldDB" id="A0A4Y9Y4B4"/>
<reference evidence="1 2" key="1">
    <citation type="submission" date="2019-01" db="EMBL/GenBank/DDBJ databases">
        <title>Genome sequencing of the rare red list fungi Fomitopsis rosea.</title>
        <authorList>
            <person name="Buettner E."/>
            <person name="Kellner H."/>
        </authorList>
    </citation>
    <scope>NUCLEOTIDE SEQUENCE [LARGE SCALE GENOMIC DNA]</scope>
    <source>
        <strain evidence="1 2">DSM 105464</strain>
    </source>
</reference>
<dbReference type="Proteomes" id="UP000298390">
    <property type="component" value="Unassembled WGS sequence"/>
</dbReference>
<organism evidence="1 2">
    <name type="scientific">Rhodofomes roseus</name>
    <dbReference type="NCBI Taxonomy" id="34475"/>
    <lineage>
        <taxon>Eukaryota</taxon>
        <taxon>Fungi</taxon>
        <taxon>Dikarya</taxon>
        <taxon>Basidiomycota</taxon>
        <taxon>Agaricomycotina</taxon>
        <taxon>Agaricomycetes</taxon>
        <taxon>Polyporales</taxon>
        <taxon>Rhodofomes</taxon>
    </lineage>
</organism>
<sequence>MYITFYVIECNRYYERHLPMAEEKLCAFWISEFLLASQRPEGARSNVYTFHVIMCNRYYKLHCCSVVEGELCVFWISGFLLASQGRCVTGGGVRHLATGRRGWHAWHLDATHV</sequence>
<name>A0A4Y9Y4B4_9APHY</name>